<dbReference type="EMBL" id="DVLC01000096">
    <property type="protein sequence ID" value="HIT47215.1"/>
    <property type="molecule type" value="Genomic_DNA"/>
</dbReference>
<comment type="catalytic activity">
    <reaction evidence="1">
        <text>ATP + protein L-histidine = ADP + protein N-phospho-L-histidine.</text>
        <dbReference type="EC" id="2.7.13.3"/>
    </reaction>
</comment>
<keyword evidence="9" id="KW-0472">Membrane</keyword>
<evidence type="ECO:0000313" key="14">
    <source>
        <dbReference type="Proteomes" id="UP000886881"/>
    </source>
</evidence>
<evidence type="ECO:0000256" key="9">
    <source>
        <dbReference type="SAM" id="Phobius"/>
    </source>
</evidence>
<evidence type="ECO:0000256" key="8">
    <source>
        <dbReference type="PROSITE-ProRule" id="PRU00169"/>
    </source>
</evidence>
<comment type="caution">
    <text evidence="13">The sequence shown here is derived from an EMBL/GenBank/DDBJ whole genome shotgun (WGS) entry which is preliminary data.</text>
</comment>
<dbReference type="Proteomes" id="UP000886881">
    <property type="component" value="Unassembled WGS sequence"/>
</dbReference>
<dbReference type="InterPro" id="IPR001789">
    <property type="entry name" value="Sig_transdc_resp-reg_receiver"/>
</dbReference>
<dbReference type="SUPFAM" id="SSF46689">
    <property type="entry name" value="Homeodomain-like"/>
    <property type="match status" value="1"/>
</dbReference>
<dbReference type="EC" id="2.7.13.3" evidence="2"/>
<feature type="domain" description="HTH araC/xylS-type" evidence="10">
    <location>
        <begin position="598"/>
        <end position="697"/>
    </location>
</feature>
<dbReference type="GO" id="GO:0000155">
    <property type="term" value="F:phosphorelay sensor kinase activity"/>
    <property type="evidence" value="ECO:0007669"/>
    <property type="project" value="InterPro"/>
</dbReference>
<dbReference type="Pfam" id="PF12833">
    <property type="entry name" value="HTH_18"/>
    <property type="match status" value="1"/>
</dbReference>
<feature type="transmembrane region" description="Helical" evidence="9">
    <location>
        <begin position="153"/>
        <end position="171"/>
    </location>
</feature>
<dbReference type="Gene3D" id="3.30.565.10">
    <property type="entry name" value="Histidine kinase-like ATPase, C-terminal domain"/>
    <property type="match status" value="1"/>
</dbReference>
<evidence type="ECO:0000256" key="7">
    <source>
        <dbReference type="ARBA" id="ARBA00023163"/>
    </source>
</evidence>
<dbReference type="InterPro" id="IPR004358">
    <property type="entry name" value="Sig_transdc_His_kin-like_C"/>
</dbReference>
<keyword evidence="3 8" id="KW-0597">Phosphoprotein</keyword>
<dbReference type="InterPro" id="IPR003594">
    <property type="entry name" value="HATPase_dom"/>
</dbReference>
<gene>
    <name evidence="13" type="ORF">IAC35_05090</name>
</gene>
<dbReference type="SUPFAM" id="SSF52172">
    <property type="entry name" value="CheY-like"/>
    <property type="match status" value="1"/>
</dbReference>
<dbReference type="Gene3D" id="1.10.10.60">
    <property type="entry name" value="Homeodomain-like"/>
    <property type="match status" value="1"/>
</dbReference>
<dbReference type="Gene3D" id="1.10.287.130">
    <property type="match status" value="1"/>
</dbReference>
<dbReference type="Pfam" id="PF02518">
    <property type="entry name" value="HATPase_c"/>
    <property type="match status" value="1"/>
</dbReference>
<evidence type="ECO:0000256" key="3">
    <source>
        <dbReference type="ARBA" id="ARBA00022553"/>
    </source>
</evidence>
<dbReference type="GO" id="GO:0043565">
    <property type="term" value="F:sequence-specific DNA binding"/>
    <property type="evidence" value="ECO:0007669"/>
    <property type="project" value="InterPro"/>
</dbReference>
<feature type="domain" description="Histidine kinase" evidence="11">
    <location>
        <begin position="192"/>
        <end position="410"/>
    </location>
</feature>
<dbReference type="InterPro" id="IPR009057">
    <property type="entry name" value="Homeodomain-like_sf"/>
</dbReference>
<dbReference type="CDD" id="cd00082">
    <property type="entry name" value="HisKA"/>
    <property type="match status" value="1"/>
</dbReference>
<dbReference type="Pfam" id="PF00512">
    <property type="entry name" value="HisKA"/>
    <property type="match status" value="1"/>
</dbReference>
<keyword evidence="9" id="KW-1133">Transmembrane helix</keyword>
<dbReference type="PROSITE" id="PS50110">
    <property type="entry name" value="RESPONSE_REGULATORY"/>
    <property type="match status" value="1"/>
</dbReference>
<dbReference type="InterPro" id="IPR011123">
    <property type="entry name" value="Y_Y_Y"/>
</dbReference>
<dbReference type="InterPro" id="IPR018060">
    <property type="entry name" value="HTH_AraC"/>
</dbReference>
<dbReference type="GO" id="GO:0003700">
    <property type="term" value="F:DNA-binding transcription factor activity"/>
    <property type="evidence" value="ECO:0007669"/>
    <property type="project" value="InterPro"/>
</dbReference>
<feature type="non-terminal residue" evidence="13">
    <location>
        <position position="1"/>
    </location>
</feature>
<sequence length="697" mass="78469">TDFYSLRCAVKTPDGKLFFGGYGGLTEIDQNMEFDDRNPEIPMHFEYISINGVQLPEIGKKVEMNWREKLLTVMFSGLNFNFGTLLNYSYMLEGFDRDWIYTDKIQINYSNLPPGKYNFRVRVRYMNGKWSSNELNMPLIVHPAPWASTGAKIAYVLILAGAAFLLVNIYLKYRMRRRELAFKQEHLDFITNVSHELRTPLSLIVGPLSQLRKSPGLSDKDRRYIDTMERNAERLRLISEEIMDSPASRHKDESLRVAETDISSLVLGIANNFRFAAMEKSLQLETDIAGGVSGFTDSLKLEKILVNLISNACKYTPESGTVRIVLRSDGGNAVFEIKDNGIGIPEEKRGQIFDRFERLDVEKKEPAAGGSGIGLNYAQSLAKLHKGKLSYRPASSGQGSVFSLTIPISRDAYDECEISDTPRISKYPSLAGEIKERKFIPGQPNVLVAEDNPEISSFLADILSDEYNVIVAPDGLEAWENLKIAIPDIVVSDVVMPQKDGYTLCNDIKSNSEYCHVPVILLTAKNDKESTIRGLGKGADAYIGKPFDPDFLKATVRSLIENRKRIQQRVLNLTQETIKDEKLVKQASLSEQEVKFLAKVHEVIEQHFGDDQFSIDAMSREIGVSYSKLYAKIKALTGQTPQEFISTYRMNKAMELLKSGNYNVSEVADMVGSSSPFNFSRDFKKHFGVTPSSVFRK</sequence>
<keyword evidence="5" id="KW-0418">Kinase</keyword>
<evidence type="ECO:0000259" key="10">
    <source>
        <dbReference type="PROSITE" id="PS01124"/>
    </source>
</evidence>
<keyword evidence="7" id="KW-0804">Transcription</keyword>
<dbReference type="SMART" id="SM00342">
    <property type="entry name" value="HTH_ARAC"/>
    <property type="match status" value="1"/>
</dbReference>
<feature type="domain" description="Response regulatory" evidence="12">
    <location>
        <begin position="445"/>
        <end position="560"/>
    </location>
</feature>
<dbReference type="Gene3D" id="3.40.50.2300">
    <property type="match status" value="1"/>
</dbReference>
<evidence type="ECO:0000256" key="4">
    <source>
        <dbReference type="ARBA" id="ARBA00022679"/>
    </source>
</evidence>
<dbReference type="PANTHER" id="PTHR43547:SF2">
    <property type="entry name" value="HYBRID SIGNAL TRANSDUCTION HISTIDINE KINASE C"/>
    <property type="match status" value="1"/>
</dbReference>
<feature type="modified residue" description="4-aspartylphosphate" evidence="8">
    <location>
        <position position="493"/>
    </location>
</feature>
<dbReference type="SUPFAM" id="SSF47384">
    <property type="entry name" value="Homodimeric domain of signal transducing histidine kinase"/>
    <property type="match status" value="1"/>
</dbReference>
<keyword evidence="6" id="KW-0805">Transcription regulation</keyword>
<dbReference type="SMART" id="SM00448">
    <property type="entry name" value="REC"/>
    <property type="match status" value="1"/>
</dbReference>
<accession>A0A9D1KIX6</accession>
<evidence type="ECO:0000256" key="1">
    <source>
        <dbReference type="ARBA" id="ARBA00000085"/>
    </source>
</evidence>
<dbReference type="InterPro" id="IPR005467">
    <property type="entry name" value="His_kinase_dom"/>
</dbReference>
<evidence type="ECO:0000313" key="13">
    <source>
        <dbReference type="EMBL" id="HIT47215.1"/>
    </source>
</evidence>
<protein>
    <recommendedName>
        <fullName evidence="2">histidine kinase</fullName>
        <ecNumber evidence="2">2.7.13.3</ecNumber>
    </recommendedName>
</protein>
<dbReference type="PANTHER" id="PTHR43547">
    <property type="entry name" value="TWO-COMPONENT HISTIDINE KINASE"/>
    <property type="match status" value="1"/>
</dbReference>
<keyword evidence="9" id="KW-0812">Transmembrane</keyword>
<dbReference type="PROSITE" id="PS01124">
    <property type="entry name" value="HTH_ARAC_FAMILY_2"/>
    <property type="match status" value="1"/>
</dbReference>
<evidence type="ECO:0000256" key="6">
    <source>
        <dbReference type="ARBA" id="ARBA00023015"/>
    </source>
</evidence>
<dbReference type="Pfam" id="PF00072">
    <property type="entry name" value="Response_reg"/>
    <property type="match status" value="1"/>
</dbReference>
<dbReference type="AlphaFoldDB" id="A0A9D1KIX6"/>
<organism evidence="13 14">
    <name type="scientific">Candidatus Cryptobacteroides merdipullorum</name>
    <dbReference type="NCBI Taxonomy" id="2840771"/>
    <lineage>
        <taxon>Bacteria</taxon>
        <taxon>Pseudomonadati</taxon>
        <taxon>Bacteroidota</taxon>
        <taxon>Bacteroidia</taxon>
        <taxon>Bacteroidales</taxon>
        <taxon>Candidatus Cryptobacteroides</taxon>
    </lineage>
</organism>
<proteinExistence type="predicted"/>
<dbReference type="Gene3D" id="2.60.40.10">
    <property type="entry name" value="Immunoglobulins"/>
    <property type="match status" value="1"/>
</dbReference>
<dbReference type="CDD" id="cd00075">
    <property type="entry name" value="HATPase"/>
    <property type="match status" value="1"/>
</dbReference>
<dbReference type="InterPro" id="IPR013783">
    <property type="entry name" value="Ig-like_fold"/>
</dbReference>
<dbReference type="Pfam" id="PF07495">
    <property type="entry name" value="Y_Y_Y"/>
    <property type="match status" value="1"/>
</dbReference>
<dbReference type="InterPro" id="IPR003661">
    <property type="entry name" value="HisK_dim/P_dom"/>
</dbReference>
<dbReference type="InterPro" id="IPR036097">
    <property type="entry name" value="HisK_dim/P_sf"/>
</dbReference>
<dbReference type="FunFam" id="3.30.565.10:FF:000006">
    <property type="entry name" value="Sensor histidine kinase WalK"/>
    <property type="match status" value="1"/>
</dbReference>
<dbReference type="CDD" id="cd17574">
    <property type="entry name" value="REC_OmpR"/>
    <property type="match status" value="1"/>
</dbReference>
<evidence type="ECO:0000259" key="12">
    <source>
        <dbReference type="PROSITE" id="PS50110"/>
    </source>
</evidence>
<dbReference type="InterPro" id="IPR011006">
    <property type="entry name" value="CheY-like_superfamily"/>
</dbReference>
<dbReference type="PROSITE" id="PS50109">
    <property type="entry name" value="HIS_KIN"/>
    <property type="match status" value="1"/>
</dbReference>
<evidence type="ECO:0000256" key="5">
    <source>
        <dbReference type="ARBA" id="ARBA00022777"/>
    </source>
</evidence>
<dbReference type="SMART" id="SM00387">
    <property type="entry name" value="HATPase_c"/>
    <property type="match status" value="1"/>
</dbReference>
<evidence type="ECO:0000256" key="2">
    <source>
        <dbReference type="ARBA" id="ARBA00012438"/>
    </source>
</evidence>
<feature type="transmembrane region" description="Helical" evidence="9">
    <location>
        <begin position="70"/>
        <end position="90"/>
    </location>
</feature>
<evidence type="ECO:0000259" key="11">
    <source>
        <dbReference type="PROSITE" id="PS50109"/>
    </source>
</evidence>
<dbReference type="PRINTS" id="PR00344">
    <property type="entry name" value="BCTRLSENSOR"/>
</dbReference>
<keyword evidence="4" id="KW-0808">Transferase</keyword>
<dbReference type="SUPFAM" id="SSF55874">
    <property type="entry name" value="ATPase domain of HSP90 chaperone/DNA topoisomerase II/histidine kinase"/>
    <property type="match status" value="1"/>
</dbReference>
<reference evidence="13" key="2">
    <citation type="journal article" date="2021" name="PeerJ">
        <title>Extensive microbial diversity within the chicken gut microbiome revealed by metagenomics and culture.</title>
        <authorList>
            <person name="Gilroy R."/>
            <person name="Ravi A."/>
            <person name="Getino M."/>
            <person name="Pursley I."/>
            <person name="Horton D.L."/>
            <person name="Alikhan N.F."/>
            <person name="Baker D."/>
            <person name="Gharbi K."/>
            <person name="Hall N."/>
            <person name="Watson M."/>
            <person name="Adriaenssens E.M."/>
            <person name="Foster-Nyarko E."/>
            <person name="Jarju S."/>
            <person name="Secka A."/>
            <person name="Antonio M."/>
            <person name="Oren A."/>
            <person name="Chaudhuri R.R."/>
            <person name="La Ragione R."/>
            <person name="Hildebrand F."/>
            <person name="Pallen M.J."/>
        </authorList>
    </citation>
    <scope>NUCLEOTIDE SEQUENCE</scope>
    <source>
        <strain evidence="13">ChiHecec2B26-709</strain>
    </source>
</reference>
<dbReference type="InterPro" id="IPR036890">
    <property type="entry name" value="HATPase_C_sf"/>
</dbReference>
<reference evidence="13" key="1">
    <citation type="submission" date="2020-10" db="EMBL/GenBank/DDBJ databases">
        <authorList>
            <person name="Gilroy R."/>
        </authorList>
    </citation>
    <scope>NUCLEOTIDE SEQUENCE</scope>
    <source>
        <strain evidence="13">ChiHecec2B26-709</strain>
    </source>
</reference>
<dbReference type="SMART" id="SM00388">
    <property type="entry name" value="HisKA"/>
    <property type="match status" value="1"/>
</dbReference>
<name>A0A9D1KIX6_9BACT</name>